<reference evidence="1" key="1">
    <citation type="submission" date="2022-04" db="EMBL/GenBank/DDBJ databases">
        <title>Genome of the entomopathogenic fungus Entomophthora muscae.</title>
        <authorList>
            <person name="Elya C."/>
            <person name="Lovett B.R."/>
            <person name="Lee E."/>
            <person name="Macias A.M."/>
            <person name="Hajek A.E."/>
            <person name="De Bivort B.L."/>
            <person name="Kasson M.T."/>
            <person name="De Fine Licht H.H."/>
            <person name="Stajich J.E."/>
        </authorList>
    </citation>
    <scope>NUCLEOTIDE SEQUENCE</scope>
    <source>
        <strain evidence="1">Berkeley</strain>
    </source>
</reference>
<keyword evidence="2" id="KW-1185">Reference proteome</keyword>
<comment type="caution">
    <text evidence="1">The sequence shown here is derived from an EMBL/GenBank/DDBJ whole genome shotgun (WGS) entry which is preliminary data.</text>
</comment>
<accession>A0ACC2UIS7</accession>
<dbReference type="Proteomes" id="UP001165960">
    <property type="component" value="Unassembled WGS sequence"/>
</dbReference>
<name>A0ACC2UIS7_9FUNG</name>
<proteinExistence type="predicted"/>
<gene>
    <name evidence="1" type="ORF">DSO57_1037669</name>
</gene>
<protein>
    <submittedName>
        <fullName evidence="1">Uncharacterized protein</fullName>
    </submittedName>
</protein>
<evidence type="ECO:0000313" key="1">
    <source>
        <dbReference type="EMBL" id="KAJ9086994.1"/>
    </source>
</evidence>
<organism evidence="1 2">
    <name type="scientific">Entomophthora muscae</name>
    <dbReference type="NCBI Taxonomy" id="34485"/>
    <lineage>
        <taxon>Eukaryota</taxon>
        <taxon>Fungi</taxon>
        <taxon>Fungi incertae sedis</taxon>
        <taxon>Zoopagomycota</taxon>
        <taxon>Entomophthoromycotina</taxon>
        <taxon>Entomophthoromycetes</taxon>
        <taxon>Entomophthorales</taxon>
        <taxon>Entomophthoraceae</taxon>
        <taxon>Entomophthora</taxon>
    </lineage>
</organism>
<dbReference type="EMBL" id="QTSX02000417">
    <property type="protein sequence ID" value="KAJ9086994.1"/>
    <property type="molecule type" value="Genomic_DNA"/>
</dbReference>
<evidence type="ECO:0000313" key="2">
    <source>
        <dbReference type="Proteomes" id="UP001165960"/>
    </source>
</evidence>
<sequence length="124" mass="13488">MGLKSTLVINQEPSPEEGTRLQPNPMTTTLKQDNQVANLISLTNERTGAAPPPRDTLAPSLLPFLNKSTRSPGPPAPLPADSCPPGVPFGPIYFTEYPLRPKYNGLHPRKDPWTRSLGPHKISS</sequence>